<proteinExistence type="predicted"/>
<feature type="domain" description="F-box" evidence="1">
    <location>
        <begin position="10"/>
        <end position="50"/>
    </location>
</feature>
<sequence length="350" mass="39682">MASSQLIPGLPNDLAVVCLLSLPAEVLVRVQKVSPLWRIAIQSDRFYVERRRRHPFPSIFAIRRVAHTYEFLDADIADLLNPRLLFSCDDHEGHRLFPPGVVFASVQLSVYGFAPGHHVQRFSLLTRRWTEDNKLFPHGCKLLVSTVGSHVVVLICSEQNHDGEDDGGGNHRSEDGKFAHTVCEILDTHTNQWDCLDGFPDQFHGIHCMQHQGTVYVKGEMAEHPPAVYGLNLTRRRWAEVTDMSAMLHSVQDDCKIILQPRWVLLATSFPDTVKLYQLDASTGNCIEVLSVPMVRSPCSYFLFRQDERIFLVVQGEGSSWKMKKTFLDRRLNILHIPGDLLMVDAIAGF</sequence>
<evidence type="ECO:0000313" key="3">
    <source>
        <dbReference type="Proteomes" id="UP000886520"/>
    </source>
</evidence>
<reference evidence="2" key="1">
    <citation type="submission" date="2021-01" db="EMBL/GenBank/DDBJ databases">
        <title>Adiantum capillus-veneris genome.</title>
        <authorList>
            <person name="Fang Y."/>
            <person name="Liao Q."/>
        </authorList>
    </citation>
    <scope>NUCLEOTIDE SEQUENCE</scope>
    <source>
        <strain evidence="2">H3</strain>
        <tissue evidence="2">Leaf</tissue>
    </source>
</reference>
<dbReference type="InterPro" id="IPR001810">
    <property type="entry name" value="F-box_dom"/>
</dbReference>
<keyword evidence="3" id="KW-1185">Reference proteome</keyword>
<evidence type="ECO:0000259" key="1">
    <source>
        <dbReference type="SMART" id="SM00256"/>
    </source>
</evidence>
<dbReference type="SUPFAM" id="SSF117281">
    <property type="entry name" value="Kelch motif"/>
    <property type="match status" value="1"/>
</dbReference>
<dbReference type="InterPro" id="IPR015915">
    <property type="entry name" value="Kelch-typ_b-propeller"/>
</dbReference>
<evidence type="ECO:0000313" key="2">
    <source>
        <dbReference type="EMBL" id="KAI5066503.1"/>
    </source>
</evidence>
<gene>
    <name evidence="2" type="ORF">GOP47_0019127</name>
</gene>
<dbReference type="SMART" id="SM00256">
    <property type="entry name" value="FBOX"/>
    <property type="match status" value="1"/>
</dbReference>
<name>A0A9D4Z8T0_ADICA</name>
<dbReference type="Proteomes" id="UP000886520">
    <property type="component" value="Chromosome 18"/>
</dbReference>
<dbReference type="Gene3D" id="2.120.10.80">
    <property type="entry name" value="Kelch-type beta propeller"/>
    <property type="match status" value="1"/>
</dbReference>
<accession>A0A9D4Z8T0</accession>
<dbReference type="InterPro" id="IPR036047">
    <property type="entry name" value="F-box-like_dom_sf"/>
</dbReference>
<dbReference type="EMBL" id="JABFUD020000018">
    <property type="protein sequence ID" value="KAI5066503.1"/>
    <property type="molecule type" value="Genomic_DNA"/>
</dbReference>
<protein>
    <recommendedName>
        <fullName evidence="1">F-box domain-containing protein</fullName>
    </recommendedName>
</protein>
<dbReference type="AlphaFoldDB" id="A0A9D4Z8T0"/>
<dbReference type="Pfam" id="PF00646">
    <property type="entry name" value="F-box"/>
    <property type="match status" value="1"/>
</dbReference>
<comment type="caution">
    <text evidence="2">The sequence shown here is derived from an EMBL/GenBank/DDBJ whole genome shotgun (WGS) entry which is preliminary data.</text>
</comment>
<dbReference type="OrthoDB" id="1915490at2759"/>
<dbReference type="SUPFAM" id="SSF81383">
    <property type="entry name" value="F-box domain"/>
    <property type="match status" value="1"/>
</dbReference>
<organism evidence="2 3">
    <name type="scientific">Adiantum capillus-veneris</name>
    <name type="common">Maidenhair fern</name>
    <dbReference type="NCBI Taxonomy" id="13818"/>
    <lineage>
        <taxon>Eukaryota</taxon>
        <taxon>Viridiplantae</taxon>
        <taxon>Streptophyta</taxon>
        <taxon>Embryophyta</taxon>
        <taxon>Tracheophyta</taxon>
        <taxon>Polypodiopsida</taxon>
        <taxon>Polypodiidae</taxon>
        <taxon>Polypodiales</taxon>
        <taxon>Pteridineae</taxon>
        <taxon>Pteridaceae</taxon>
        <taxon>Vittarioideae</taxon>
        <taxon>Adiantum</taxon>
    </lineage>
</organism>